<dbReference type="Proteomes" id="UP001621964">
    <property type="component" value="Unassembled WGS sequence"/>
</dbReference>
<organism evidence="1 2">
    <name type="scientific">Neisseria oralis</name>
    <dbReference type="NCBI Taxonomy" id="1107316"/>
    <lineage>
        <taxon>Bacteria</taxon>
        <taxon>Pseudomonadati</taxon>
        <taxon>Pseudomonadota</taxon>
        <taxon>Betaproteobacteria</taxon>
        <taxon>Neisseriales</taxon>
        <taxon>Neisseriaceae</taxon>
        <taxon>Neisseria</taxon>
    </lineage>
</organism>
<dbReference type="EMBL" id="JBJGEB010000012">
    <property type="protein sequence ID" value="MFK7642888.1"/>
    <property type="molecule type" value="Genomic_DNA"/>
</dbReference>
<dbReference type="Pfam" id="PF11112">
    <property type="entry name" value="PyocinActivator"/>
    <property type="match status" value="1"/>
</dbReference>
<dbReference type="RefSeq" id="WP_138627936.1">
    <property type="nucleotide sequence ID" value="NZ_JBJGEB010000012.1"/>
</dbReference>
<evidence type="ECO:0000313" key="2">
    <source>
        <dbReference type="Proteomes" id="UP001621964"/>
    </source>
</evidence>
<evidence type="ECO:0000313" key="1">
    <source>
        <dbReference type="EMBL" id="MFK7642888.1"/>
    </source>
</evidence>
<gene>
    <name evidence="1" type="ORF">ACI43T_10385</name>
</gene>
<proteinExistence type="predicted"/>
<dbReference type="InterPro" id="IPR020518">
    <property type="entry name" value="Tscrpt_reg_PrtN"/>
</dbReference>
<comment type="caution">
    <text evidence="1">The sequence shown here is derived from an EMBL/GenBank/DDBJ whole genome shotgun (WGS) entry which is preliminary data.</text>
</comment>
<reference evidence="1 2" key="1">
    <citation type="submission" date="2024-11" db="EMBL/GenBank/DDBJ databases">
        <authorList>
            <person name="Mikucki A.G."/>
            <person name="Kahler C.M."/>
        </authorList>
    </citation>
    <scope>NUCLEOTIDE SEQUENCE [LARGE SCALE GENOMIC DNA]</scope>
    <source>
        <strain evidence="1 2">EXNM717</strain>
    </source>
</reference>
<protein>
    <submittedName>
        <fullName evidence="1">Pyocin activator PrtN family protein</fullName>
    </submittedName>
</protein>
<name>A0ABW8Q7A2_9NEIS</name>
<keyword evidence="2" id="KW-1185">Reference proteome</keyword>
<accession>A0ABW8Q7A2</accession>
<sequence>MENLPTQQRLLLIYGKTHITLEQAVADWMPHINIERAKRRAKTQTLPWPVISSEDSQKSGLFVSLAAIAEWLDLREQEAQENWKKMNQ</sequence>